<sequence>MYGIMNRNINVFQGWDPEDFHNPDHEESLGTWKETIKYEEGTDIISSIRQRAYRSHLNEIEEGWKIILFDSARNNVYGHATVAYVRDTIINNEELNDYSTKEFDTFIGEELNSEDRGYIHFADVRCYKNFLPKNKVDIDLQKLFFRGRTFCKINEEDYNRIIELLEEVNE</sequence>
<evidence type="ECO:0008006" key="3">
    <source>
        <dbReference type="Google" id="ProtNLM"/>
    </source>
</evidence>
<name>A0A9W6LP82_9FUSO</name>
<dbReference type="EMBL" id="BSDY01000016">
    <property type="protein sequence ID" value="GLI57317.1"/>
    <property type="molecule type" value="Genomic_DNA"/>
</dbReference>
<evidence type="ECO:0000313" key="2">
    <source>
        <dbReference type="Proteomes" id="UP001144471"/>
    </source>
</evidence>
<dbReference type="Proteomes" id="UP001144471">
    <property type="component" value="Unassembled WGS sequence"/>
</dbReference>
<proteinExistence type="predicted"/>
<organism evidence="1 2">
    <name type="scientific">Propionigenium maris DSM 9537</name>
    <dbReference type="NCBI Taxonomy" id="1123000"/>
    <lineage>
        <taxon>Bacteria</taxon>
        <taxon>Fusobacteriati</taxon>
        <taxon>Fusobacteriota</taxon>
        <taxon>Fusobacteriia</taxon>
        <taxon>Fusobacteriales</taxon>
        <taxon>Fusobacteriaceae</taxon>
        <taxon>Propionigenium</taxon>
    </lineage>
</organism>
<gene>
    <name evidence="1" type="ORF">PM10SUCC1_28310</name>
</gene>
<accession>A0A9W6LP82</accession>
<comment type="caution">
    <text evidence="1">The sequence shown here is derived from an EMBL/GenBank/DDBJ whole genome shotgun (WGS) entry which is preliminary data.</text>
</comment>
<reference evidence="1" key="1">
    <citation type="submission" date="2022-12" db="EMBL/GenBank/DDBJ databases">
        <title>Reference genome sequencing for broad-spectrum identification of bacterial and archaeal isolates by mass spectrometry.</title>
        <authorList>
            <person name="Sekiguchi Y."/>
            <person name="Tourlousse D.M."/>
        </authorList>
    </citation>
    <scope>NUCLEOTIDE SEQUENCE</scope>
    <source>
        <strain evidence="1">10succ1</strain>
    </source>
</reference>
<dbReference type="AlphaFoldDB" id="A0A9W6LP82"/>
<evidence type="ECO:0000313" key="1">
    <source>
        <dbReference type="EMBL" id="GLI57317.1"/>
    </source>
</evidence>
<keyword evidence="2" id="KW-1185">Reference proteome</keyword>
<dbReference type="RefSeq" id="WP_281836873.1">
    <property type="nucleotide sequence ID" value="NZ_BSDY01000016.1"/>
</dbReference>
<protein>
    <recommendedName>
        <fullName evidence="3">EVE domain-containing protein</fullName>
    </recommendedName>
</protein>